<reference evidence="2 3" key="1">
    <citation type="submission" date="2016-04" db="EMBL/GenBank/DDBJ databases">
        <title>Evolutionary innovation and constraint leading to complex multicellularity in the Ascomycota.</title>
        <authorList>
            <person name="Cisse O."/>
            <person name="Nguyen A."/>
            <person name="Hewitt D.A."/>
            <person name="Jedd G."/>
            <person name="Stajich J.E."/>
        </authorList>
    </citation>
    <scope>NUCLEOTIDE SEQUENCE [LARGE SCALE GENOMIC DNA]</scope>
    <source>
        <strain evidence="2 3">DAH-3</strain>
    </source>
</reference>
<keyword evidence="1" id="KW-0732">Signal</keyword>
<dbReference type="EMBL" id="LXFE01000132">
    <property type="protein sequence ID" value="OLL26939.1"/>
    <property type="molecule type" value="Genomic_DNA"/>
</dbReference>
<evidence type="ECO:0000256" key="1">
    <source>
        <dbReference type="SAM" id="SignalP"/>
    </source>
</evidence>
<evidence type="ECO:0000313" key="3">
    <source>
        <dbReference type="Proteomes" id="UP000186594"/>
    </source>
</evidence>
<keyword evidence="3" id="KW-1185">Reference proteome</keyword>
<dbReference type="AlphaFoldDB" id="A0A1U7LWD5"/>
<accession>A0A1U7LWD5</accession>
<feature type="chain" id="PRO_5012843789" evidence="1">
    <location>
        <begin position="27"/>
        <end position="243"/>
    </location>
</feature>
<organism evidence="2 3">
    <name type="scientific">Neolecta irregularis (strain DAH-3)</name>
    <dbReference type="NCBI Taxonomy" id="1198029"/>
    <lineage>
        <taxon>Eukaryota</taxon>
        <taxon>Fungi</taxon>
        <taxon>Dikarya</taxon>
        <taxon>Ascomycota</taxon>
        <taxon>Taphrinomycotina</taxon>
        <taxon>Neolectales</taxon>
        <taxon>Neolectaceae</taxon>
        <taxon>Neolecta</taxon>
    </lineage>
</organism>
<sequence length="243" mass="25310">MKMPSLYSTNAIFLAILFGQIALCNAAELEKRATPTASLNTSVSTNIDPALLASNFPSTPTNSNGTPVNNVQSVRFTSVGDNVNIVYNLTVLIGGDGTITTLSKQPLSTSTCPCAPVVVPTLTQYVYSTVTGPHPSATTLGQISNFVPVTYGPANCSSTMPLPSPPAGLLVSAGGLLADTMNAPGRPFINFLNQTNPIRTVTSVTTASISTSTAKTGATTRLHSPTNLFATMMIVMTMFTLFV</sequence>
<protein>
    <submittedName>
        <fullName evidence="2">Uncharacterized protein</fullName>
    </submittedName>
</protein>
<comment type="caution">
    <text evidence="2">The sequence shown here is derived from an EMBL/GenBank/DDBJ whole genome shotgun (WGS) entry which is preliminary data.</text>
</comment>
<proteinExistence type="predicted"/>
<feature type="signal peptide" evidence="1">
    <location>
        <begin position="1"/>
        <end position="26"/>
    </location>
</feature>
<gene>
    <name evidence="2" type="ORF">NEOLI_000730</name>
</gene>
<evidence type="ECO:0000313" key="2">
    <source>
        <dbReference type="EMBL" id="OLL26939.1"/>
    </source>
</evidence>
<name>A0A1U7LWD5_NEOID</name>
<dbReference type="Proteomes" id="UP000186594">
    <property type="component" value="Unassembled WGS sequence"/>
</dbReference>